<dbReference type="OrthoDB" id="4149406at2759"/>
<name>A0A178DAC7_9EURO</name>
<dbReference type="InterPro" id="IPR010730">
    <property type="entry name" value="HET"/>
</dbReference>
<dbReference type="GeneID" id="34584851"/>
<gene>
    <name evidence="2" type="ORF">AYO20_01427</name>
</gene>
<dbReference type="Proteomes" id="UP000185904">
    <property type="component" value="Unassembled WGS sequence"/>
</dbReference>
<accession>A0A178DAC7</accession>
<dbReference type="InterPro" id="IPR036164">
    <property type="entry name" value="bL21-like_sf"/>
</dbReference>
<sequence length="903" mass="102209">MVENRNYRPSYAHIHKSGQQGCNRCWIIARAVQAIFEEYKLLESDKQIRSLSLERFGDDIDEISCGWKRGSFRVQIFVEDSAALAGHLAWLPVRRNITLERDACLQFASDALRTCVREHGRCKPSSGYIPKRLVDVGIEGTETVKVVDEARSSVCKGTPYAALSYCWGPQSETKCAILTMTAHNLKEMAEGIPVDRKLPAVFWDAIKTTRSLGIRYLWIDALCIAQGDKEEWQTESLAMRQIYAGAYLAISADAASTCDRSFLAMPDRLWRRGIEIGSHRFGTKIYARLLNDGDPNRGGPITGPSSEEEEYKLHSRGWTLQELLLSPRLVYFRRDQVYFSCAEGKLSREDGENPAWVGRHVGLSRLDGLRQMWLQEASRPQNTLGSSWAASNDMLLALWKHLLVQYTTRKLSQPDDRLPAISGLASQLKQKFHPHYGYCAGLWREDFVRGLCWSHDYDYYDDDDDTVRTRIAPKNSPSWSWVSCPGRVAHSWDTRGQPLVELISLNRLTEGDDLSHNNAPIHETMQALHISSQDQEFGHTGCVEATIEGPVREAELRGVNGSKQYIESLDSYPLGLQMDHWADPGGWLGSARKEAWGVWNRHGGKVFLVALVRDWREIMHLVLVRSATTPDRYTRSHHVSSRTLVQSALNISSKPVAAPPTFLLPFRAKLHQTRTRPSTTTPISQFQNTQPEIPPSYLSVTADPTSSSPSATATTTSVFAGRATTQPLDQPLVLSRSLQTLLPKLHVQKPHYIVTHIHRFPYLLTEGDTLRLPFHMKGVSPGDVLRFNRASILGSRDYTLKAGTAATESYDKRRTGEPNYLDERLFECRVRVMGIETQPMTLKEKKKRRNRHRKIVRSKHKYTLCRVMQVRVKALDELIQGEKGMVLLEGQENENGNDNVHAQ</sequence>
<dbReference type="SUPFAM" id="SSF141091">
    <property type="entry name" value="L21p-like"/>
    <property type="match status" value="1"/>
</dbReference>
<dbReference type="EMBL" id="LVCJ01000006">
    <property type="protein sequence ID" value="OAL39109.1"/>
    <property type="molecule type" value="Genomic_DNA"/>
</dbReference>
<dbReference type="AlphaFoldDB" id="A0A178DAC7"/>
<dbReference type="PANTHER" id="PTHR33112">
    <property type="entry name" value="DOMAIN PROTEIN, PUTATIVE-RELATED"/>
    <property type="match status" value="1"/>
</dbReference>
<keyword evidence="3" id="KW-1185">Reference proteome</keyword>
<evidence type="ECO:0000313" key="3">
    <source>
        <dbReference type="Proteomes" id="UP000185904"/>
    </source>
</evidence>
<protein>
    <recommendedName>
        <fullName evidence="1">Heterokaryon incompatibility domain-containing protein</fullName>
    </recommendedName>
</protein>
<dbReference type="RefSeq" id="XP_022504121.1">
    <property type="nucleotide sequence ID" value="XM_022639733.1"/>
</dbReference>
<dbReference type="PANTHER" id="PTHR33112:SF16">
    <property type="entry name" value="HETEROKARYON INCOMPATIBILITY DOMAIN-CONTAINING PROTEIN"/>
    <property type="match status" value="1"/>
</dbReference>
<reference evidence="2 3" key="1">
    <citation type="submission" date="2016-03" db="EMBL/GenBank/DDBJ databases">
        <title>The draft genome sequence of Fonsecaea nubica causative agent of cutaneous subcutaneous infection in human host.</title>
        <authorList>
            <person name="Costa F."/>
            <person name="Sybren D.H."/>
            <person name="Raittz R.T."/>
            <person name="Weiss V.A."/>
            <person name="Leao A.C."/>
            <person name="Gomes R."/>
            <person name="De Souza E.M."/>
            <person name="Pedrosa F.O."/>
            <person name="Steffens M.B."/>
            <person name="Bombassaro A."/>
            <person name="Tadra-Sfeir M.Z."/>
            <person name="Moreno L.F."/>
            <person name="Najafzadeh M.J."/>
            <person name="Felipe M.S."/>
            <person name="Teixeira M."/>
            <person name="Sun J."/>
            <person name="Xi L."/>
            <person name="Castro M.A."/>
            <person name="Vicente V.A."/>
        </authorList>
    </citation>
    <scope>NUCLEOTIDE SEQUENCE [LARGE SCALE GENOMIC DNA]</scope>
    <source>
        <strain evidence="2 3">CBS 269.64</strain>
    </source>
</reference>
<evidence type="ECO:0000259" key="1">
    <source>
        <dbReference type="Pfam" id="PF06985"/>
    </source>
</evidence>
<feature type="domain" description="Heterokaryon incompatibility" evidence="1">
    <location>
        <begin position="160"/>
        <end position="322"/>
    </location>
</feature>
<proteinExistence type="predicted"/>
<comment type="caution">
    <text evidence="2">The sequence shown here is derived from an EMBL/GenBank/DDBJ whole genome shotgun (WGS) entry which is preliminary data.</text>
</comment>
<dbReference type="Pfam" id="PF06985">
    <property type="entry name" value="HET"/>
    <property type="match status" value="1"/>
</dbReference>
<evidence type="ECO:0000313" key="2">
    <source>
        <dbReference type="EMBL" id="OAL39109.1"/>
    </source>
</evidence>
<organism evidence="2 3">
    <name type="scientific">Fonsecaea nubica</name>
    <dbReference type="NCBI Taxonomy" id="856822"/>
    <lineage>
        <taxon>Eukaryota</taxon>
        <taxon>Fungi</taxon>
        <taxon>Dikarya</taxon>
        <taxon>Ascomycota</taxon>
        <taxon>Pezizomycotina</taxon>
        <taxon>Eurotiomycetes</taxon>
        <taxon>Chaetothyriomycetidae</taxon>
        <taxon>Chaetothyriales</taxon>
        <taxon>Herpotrichiellaceae</taxon>
        <taxon>Fonsecaea</taxon>
    </lineage>
</organism>